<dbReference type="RefSeq" id="XP_007605481.1">
    <property type="nucleotide sequence ID" value="XM_007605419.1"/>
</dbReference>
<dbReference type="GeneID" id="19882746"/>
<accession>L2GKX0</accession>
<gene>
    <name evidence="1" type="ORF">VICG_02036</name>
</gene>
<name>L2GKX0_VITCO</name>
<protein>
    <submittedName>
        <fullName evidence="1">Uncharacterized protein</fullName>
    </submittedName>
</protein>
<dbReference type="InParanoid" id="L2GKX0"/>
<dbReference type="EMBL" id="JH370154">
    <property type="protein sequence ID" value="ELA40947.1"/>
    <property type="molecule type" value="Genomic_DNA"/>
</dbReference>
<dbReference type="VEuPathDB" id="MicrosporidiaDB:VICG_02036"/>
<dbReference type="Proteomes" id="UP000011082">
    <property type="component" value="Unassembled WGS sequence"/>
</dbReference>
<organism evidence="1 2">
    <name type="scientific">Vittaforma corneae (strain ATCC 50505)</name>
    <name type="common">Microsporidian parasite</name>
    <name type="synonym">Nosema corneum</name>
    <dbReference type="NCBI Taxonomy" id="993615"/>
    <lineage>
        <taxon>Eukaryota</taxon>
        <taxon>Fungi</taxon>
        <taxon>Fungi incertae sedis</taxon>
        <taxon>Microsporidia</taxon>
        <taxon>Nosematidae</taxon>
        <taxon>Vittaforma</taxon>
    </lineage>
</organism>
<reference evidence="2" key="1">
    <citation type="submission" date="2011-05" db="EMBL/GenBank/DDBJ databases">
        <title>The genome sequence of Vittaforma corneae strain ATCC 50505.</title>
        <authorList>
            <consortium name="The Broad Institute Genome Sequencing Platform"/>
            <person name="Cuomo C."/>
            <person name="Didier E."/>
            <person name="Bowers L."/>
            <person name="Young S.K."/>
            <person name="Zeng Q."/>
            <person name="Gargeya S."/>
            <person name="Fitzgerald M."/>
            <person name="Haas B."/>
            <person name="Abouelleil A."/>
            <person name="Alvarado L."/>
            <person name="Arachchi H.M."/>
            <person name="Berlin A."/>
            <person name="Chapman S.B."/>
            <person name="Gearin G."/>
            <person name="Goldberg J."/>
            <person name="Griggs A."/>
            <person name="Gujja S."/>
            <person name="Hansen M."/>
            <person name="Heiman D."/>
            <person name="Howarth C."/>
            <person name="Larimer J."/>
            <person name="Lui A."/>
            <person name="MacDonald P.J.P."/>
            <person name="McCowen C."/>
            <person name="Montmayeur A."/>
            <person name="Murphy C."/>
            <person name="Neiman D."/>
            <person name="Pearson M."/>
            <person name="Priest M."/>
            <person name="Roberts A."/>
            <person name="Saif S."/>
            <person name="Shea T."/>
            <person name="Sisk P."/>
            <person name="Stolte C."/>
            <person name="Sykes S."/>
            <person name="Wortman J."/>
            <person name="Nusbaum C."/>
            <person name="Birren B."/>
        </authorList>
    </citation>
    <scope>NUCLEOTIDE SEQUENCE [LARGE SCALE GENOMIC DNA]</scope>
    <source>
        <strain evidence="2">ATCC 50505</strain>
    </source>
</reference>
<sequence length="165" mass="18992">MEFSETLKFEILKKLSYKSKRPPSEKTCKTKLGFAAAIVSSIASDPTPETVRLAVEIIKQVQIYLKDAYFPSLDKFILKILNKRYSSDLMRLLRHVEDPEIVAGICYIKFKYLSVVDERIFEVYHKLSGDIKYKVEKLLGKDILLKNTRTLNVENSIGGDKSIRK</sequence>
<dbReference type="AlphaFoldDB" id="L2GKX0"/>
<proteinExistence type="predicted"/>
<keyword evidence="2" id="KW-1185">Reference proteome</keyword>
<evidence type="ECO:0000313" key="1">
    <source>
        <dbReference type="EMBL" id="ELA40947.1"/>
    </source>
</evidence>
<evidence type="ECO:0000313" key="2">
    <source>
        <dbReference type="Proteomes" id="UP000011082"/>
    </source>
</evidence>
<dbReference type="HOGENOM" id="CLU_1612094_0_0_1"/>